<name>A0AAE3KEP4_9PSEU</name>
<reference evidence="2" key="1">
    <citation type="submission" date="2022-06" db="EMBL/GenBank/DDBJ databases">
        <title>Genomic Encyclopedia of Archaeal and Bacterial Type Strains, Phase II (KMG-II): from individual species to whole genera.</title>
        <authorList>
            <person name="Goeker M."/>
        </authorList>
    </citation>
    <scope>NUCLEOTIDE SEQUENCE</scope>
    <source>
        <strain evidence="2">DSM 43935</strain>
    </source>
</reference>
<dbReference type="Gene3D" id="3.40.50.300">
    <property type="entry name" value="P-loop containing nucleotide triphosphate hydrolases"/>
    <property type="match status" value="1"/>
</dbReference>
<dbReference type="InterPro" id="IPR041664">
    <property type="entry name" value="AAA_16"/>
</dbReference>
<proteinExistence type="predicted"/>
<dbReference type="Proteomes" id="UP001206128">
    <property type="component" value="Unassembled WGS sequence"/>
</dbReference>
<dbReference type="CDD" id="cd00009">
    <property type="entry name" value="AAA"/>
    <property type="match status" value="1"/>
</dbReference>
<dbReference type="Pfam" id="PF13191">
    <property type="entry name" value="AAA_16"/>
    <property type="match status" value="1"/>
</dbReference>
<dbReference type="InterPro" id="IPR027417">
    <property type="entry name" value="P-loop_NTPase"/>
</dbReference>
<dbReference type="EMBL" id="JAMTCK010000001">
    <property type="protein sequence ID" value="MCP2163594.1"/>
    <property type="molecule type" value="Genomic_DNA"/>
</dbReference>
<dbReference type="InterPro" id="IPR003593">
    <property type="entry name" value="AAA+_ATPase"/>
</dbReference>
<dbReference type="SUPFAM" id="SSF52540">
    <property type="entry name" value="P-loop containing nucleoside triphosphate hydrolases"/>
    <property type="match status" value="1"/>
</dbReference>
<evidence type="ECO:0000259" key="1">
    <source>
        <dbReference type="SMART" id="SM00382"/>
    </source>
</evidence>
<dbReference type="RefSeq" id="WP_253766372.1">
    <property type="nucleotide sequence ID" value="NZ_JAMTCK010000001.1"/>
</dbReference>
<dbReference type="AlphaFoldDB" id="A0AAE3KEP4"/>
<evidence type="ECO:0000313" key="2">
    <source>
        <dbReference type="EMBL" id="MCP2163594.1"/>
    </source>
</evidence>
<protein>
    <submittedName>
        <fullName evidence="2">AAA ATPase domain-containing protein</fullName>
    </submittedName>
</protein>
<organism evidence="2 3">
    <name type="scientific">Goodfellowiella coeruleoviolacea</name>
    <dbReference type="NCBI Taxonomy" id="334858"/>
    <lineage>
        <taxon>Bacteria</taxon>
        <taxon>Bacillati</taxon>
        <taxon>Actinomycetota</taxon>
        <taxon>Actinomycetes</taxon>
        <taxon>Pseudonocardiales</taxon>
        <taxon>Pseudonocardiaceae</taxon>
        <taxon>Goodfellowiella</taxon>
    </lineage>
</organism>
<feature type="domain" description="AAA+ ATPase" evidence="1">
    <location>
        <begin position="44"/>
        <end position="172"/>
    </location>
</feature>
<dbReference type="SMART" id="SM00382">
    <property type="entry name" value="AAA"/>
    <property type="match status" value="1"/>
</dbReference>
<gene>
    <name evidence="2" type="ORF">LX83_000434</name>
</gene>
<accession>A0AAE3KEP4</accession>
<keyword evidence="3" id="KW-1185">Reference proteome</keyword>
<sequence>MPFGVDHSADRLAHRLREARNRAFVGRSVELALFRSALAGDAGSFPVLFLHGPGGIGKSTLLRRFGDEARAAERPVVELDANTITPSADAFEAAVGQVLRADGAVLLVDNVEHVQELECWLREQFLPRLPIGAVAVLASRQRPSVRWRTDPGWDEALRIVALRDLAPEDAIALLTARGVAPRLHESVLAFAGGHPLALRLAAEDAVRDESRASWTPTRDVQETLLAQLMCEVPSALHRRALEISAHALATTEELLRTVMPDADAGALFTWLRQLSFIQSGQHGLHPLDVLRDALDADLRWRDPQGYQAMHYQIRAHVLERGREASGTDVLPAMAALTYLHRGGGVMPEFLTWQTDGDVVEDQVRPEDRTTVLRLAAEAEGAESAAVVRFWLDRAPEAFRVHRRPATGEPVGFMAWLRLAEPRDEEIEADPVVAAVWQHVSAFGPPRPGEHLGIARFMVCPTDYQRPSPVMDLVEWRILAEILHQERLAWSVLVFADTKFWEPLMAYIDHPQAGAAPSVGGASYGLFAHDWRPVPLEAWLALQKSRELFGARVRGAARPPELVVLSRPEFDAAVRDALRSWRQPEVFAANPLTRSRVVADYGIADPVRSLRQAVREAVGALREDPREAKWHRAVSATFFDGVPTQEAAAERLGLAFSTYRRHLAGGLERVCDRLWHRELRIGNPK</sequence>
<comment type="caution">
    <text evidence="2">The sequence shown here is derived from an EMBL/GenBank/DDBJ whole genome shotgun (WGS) entry which is preliminary data.</text>
</comment>
<evidence type="ECO:0000313" key="3">
    <source>
        <dbReference type="Proteomes" id="UP001206128"/>
    </source>
</evidence>